<comment type="caution">
    <text evidence="1">The sequence shown here is derived from an EMBL/GenBank/DDBJ whole genome shotgun (WGS) entry which is preliminary data.</text>
</comment>
<accession>A0A1J5PVI5</accession>
<proteinExistence type="predicted"/>
<gene>
    <name evidence="1" type="ORF">GALL_432050</name>
</gene>
<organism evidence="1">
    <name type="scientific">mine drainage metagenome</name>
    <dbReference type="NCBI Taxonomy" id="410659"/>
    <lineage>
        <taxon>unclassified sequences</taxon>
        <taxon>metagenomes</taxon>
        <taxon>ecological metagenomes</taxon>
    </lineage>
</organism>
<sequence>MSDTSLKSSLVACHSFQSSKQSRAMVLGGLNRKVLSAEFDNMQGRQQLPGLVEVSVVVEALQHLG</sequence>
<reference evidence="1" key="1">
    <citation type="submission" date="2016-10" db="EMBL/GenBank/DDBJ databases">
        <title>Sequence of Gallionella enrichment culture.</title>
        <authorList>
            <person name="Poehlein A."/>
            <person name="Muehling M."/>
            <person name="Daniel R."/>
        </authorList>
    </citation>
    <scope>NUCLEOTIDE SEQUENCE</scope>
</reference>
<dbReference type="AlphaFoldDB" id="A0A1J5PVI5"/>
<evidence type="ECO:0000313" key="1">
    <source>
        <dbReference type="EMBL" id="OIQ75130.1"/>
    </source>
</evidence>
<dbReference type="EMBL" id="MLJW01002267">
    <property type="protein sequence ID" value="OIQ75130.1"/>
    <property type="molecule type" value="Genomic_DNA"/>
</dbReference>
<protein>
    <submittedName>
        <fullName evidence="1">Uncharacterized protein</fullName>
    </submittedName>
</protein>
<name>A0A1J5PVI5_9ZZZZ</name>